<name>A0ABT1LVJ1_9MYCO</name>
<evidence type="ECO:0000259" key="2">
    <source>
        <dbReference type="Pfam" id="PF00582"/>
    </source>
</evidence>
<sequence length="283" mass="30148">MTIGKSVVVGIDGSDAAVDTARWAVREAVVRDVPLTLVFSANTIRTQGDRELTGPEAEYGQEALRLAVAAIDDMDQPVKVETELVWGPPSNALVEHSRTAALVCVGTVGIGAVSRAVLGSTATAVAGTAHCSVAVIRPRDHDNAANFVAVGIDDRLDVEGIIEPALDEARARHAPLVVAALGCNIFGVNSLESTELRLERWRERYPDVVLDVVEAESSLADFLADQHDDLRVRYPIPAAGQGDSSLRPLAVLESADVHDVPRIVGPHDHAVLRHGYCSVLVVR</sequence>
<evidence type="ECO:0000256" key="1">
    <source>
        <dbReference type="ARBA" id="ARBA00008791"/>
    </source>
</evidence>
<dbReference type="SUPFAM" id="SSF52402">
    <property type="entry name" value="Adenine nucleotide alpha hydrolases-like"/>
    <property type="match status" value="1"/>
</dbReference>
<evidence type="ECO:0000313" key="4">
    <source>
        <dbReference type="Proteomes" id="UP001651690"/>
    </source>
</evidence>
<reference evidence="3 4" key="1">
    <citation type="submission" date="2022-06" db="EMBL/GenBank/DDBJ databases">
        <title>Mycolicibacterium sp. CAU 1645 isolated from seawater.</title>
        <authorList>
            <person name="Kim W."/>
        </authorList>
    </citation>
    <scope>NUCLEOTIDE SEQUENCE [LARGE SCALE GENOMIC DNA]</scope>
    <source>
        <strain evidence="3 4">CAU 1645</strain>
    </source>
</reference>
<dbReference type="InterPro" id="IPR051688">
    <property type="entry name" value="USP_A"/>
</dbReference>
<dbReference type="PRINTS" id="PR01438">
    <property type="entry name" value="UNVRSLSTRESS"/>
</dbReference>
<dbReference type="PANTHER" id="PTHR43010">
    <property type="entry name" value="UNIVERSAL STRESS PROTEIN SLR1230"/>
    <property type="match status" value="1"/>
</dbReference>
<dbReference type="Pfam" id="PF00582">
    <property type="entry name" value="Usp"/>
    <property type="match status" value="1"/>
</dbReference>
<evidence type="ECO:0000313" key="3">
    <source>
        <dbReference type="EMBL" id="MCP9270919.1"/>
    </source>
</evidence>
<dbReference type="Gene3D" id="3.40.50.620">
    <property type="entry name" value="HUPs"/>
    <property type="match status" value="1"/>
</dbReference>
<dbReference type="RefSeq" id="WP_255057890.1">
    <property type="nucleotide sequence ID" value="NZ_JANDBD010000001.1"/>
</dbReference>
<gene>
    <name evidence="3" type="ORF">NM203_01825</name>
</gene>
<dbReference type="EMBL" id="JANDBD010000001">
    <property type="protein sequence ID" value="MCP9270919.1"/>
    <property type="molecule type" value="Genomic_DNA"/>
</dbReference>
<feature type="domain" description="UspA" evidence="2">
    <location>
        <begin position="5"/>
        <end position="137"/>
    </location>
</feature>
<comment type="similarity">
    <text evidence="1">Belongs to the universal stress protein A family.</text>
</comment>
<proteinExistence type="inferred from homology"/>
<dbReference type="PANTHER" id="PTHR43010:SF1">
    <property type="entry name" value="USPA DOMAIN-CONTAINING PROTEIN"/>
    <property type="match status" value="1"/>
</dbReference>
<organism evidence="3 4">
    <name type="scientific">Mycolicibacterium arenosum</name>
    <dbReference type="NCBI Taxonomy" id="2952157"/>
    <lineage>
        <taxon>Bacteria</taxon>
        <taxon>Bacillati</taxon>
        <taxon>Actinomycetota</taxon>
        <taxon>Actinomycetes</taxon>
        <taxon>Mycobacteriales</taxon>
        <taxon>Mycobacteriaceae</taxon>
        <taxon>Mycolicibacterium</taxon>
    </lineage>
</organism>
<protein>
    <submittedName>
        <fullName evidence="3">Universal stress protein</fullName>
    </submittedName>
</protein>
<comment type="caution">
    <text evidence="3">The sequence shown here is derived from an EMBL/GenBank/DDBJ whole genome shotgun (WGS) entry which is preliminary data.</text>
</comment>
<dbReference type="InterPro" id="IPR006015">
    <property type="entry name" value="Universal_stress_UspA"/>
</dbReference>
<accession>A0ABT1LVJ1</accession>
<dbReference type="Proteomes" id="UP001651690">
    <property type="component" value="Unassembled WGS sequence"/>
</dbReference>
<keyword evidence="4" id="KW-1185">Reference proteome</keyword>
<dbReference type="InterPro" id="IPR014729">
    <property type="entry name" value="Rossmann-like_a/b/a_fold"/>
</dbReference>
<dbReference type="InterPro" id="IPR006016">
    <property type="entry name" value="UspA"/>
</dbReference>